<comment type="cofactor">
    <cofactor evidence="1">
        <name>Zn(2+)</name>
        <dbReference type="ChEBI" id="CHEBI:29105"/>
    </cofactor>
</comment>
<reference evidence="15" key="1">
    <citation type="submission" date="2016-10" db="EMBL/GenBank/DDBJ databases">
        <authorList>
            <person name="Varghese N."/>
            <person name="Submissions S."/>
        </authorList>
    </citation>
    <scope>NUCLEOTIDE SEQUENCE [LARGE SCALE GENOMIC DNA]</scope>
    <source>
        <strain evidence="15">DSM 22126</strain>
    </source>
</reference>
<dbReference type="CDD" id="cd23081">
    <property type="entry name" value="cpPDZ_EcRseP-like"/>
    <property type="match status" value="1"/>
</dbReference>
<evidence type="ECO:0000256" key="9">
    <source>
        <dbReference type="ARBA" id="ARBA00023049"/>
    </source>
</evidence>
<proteinExistence type="inferred from homology"/>
<feature type="domain" description="Peptidase M50" evidence="12">
    <location>
        <begin position="12"/>
        <end position="391"/>
    </location>
</feature>
<feature type="transmembrane region" description="Helical" evidence="11">
    <location>
        <begin position="122"/>
        <end position="149"/>
    </location>
</feature>
<dbReference type="OrthoDB" id="9782003at2"/>
<dbReference type="Pfam" id="PF02163">
    <property type="entry name" value="Peptidase_M50"/>
    <property type="match status" value="1"/>
</dbReference>
<evidence type="ECO:0000259" key="12">
    <source>
        <dbReference type="Pfam" id="PF02163"/>
    </source>
</evidence>
<dbReference type="AlphaFoldDB" id="A0A1H1U198"/>
<dbReference type="GO" id="GO:0016020">
    <property type="term" value="C:membrane"/>
    <property type="evidence" value="ECO:0007669"/>
    <property type="project" value="UniProtKB-SubCell"/>
</dbReference>
<dbReference type="Gene3D" id="2.30.42.10">
    <property type="match status" value="1"/>
</dbReference>
<dbReference type="EMBL" id="LT629776">
    <property type="protein sequence ID" value="SDS65679.1"/>
    <property type="molecule type" value="Genomic_DNA"/>
</dbReference>
<keyword evidence="7" id="KW-0862">Zinc</keyword>
<keyword evidence="5 11" id="KW-0812">Transmembrane</keyword>
<evidence type="ECO:0000259" key="13">
    <source>
        <dbReference type="Pfam" id="PF17820"/>
    </source>
</evidence>
<dbReference type="SUPFAM" id="SSF50156">
    <property type="entry name" value="PDZ domain-like"/>
    <property type="match status" value="1"/>
</dbReference>
<dbReference type="Proteomes" id="UP000185663">
    <property type="component" value="Chromosome I"/>
</dbReference>
<feature type="transmembrane region" description="Helical" evidence="11">
    <location>
        <begin position="6"/>
        <end position="24"/>
    </location>
</feature>
<feature type="transmembrane region" description="Helical" evidence="11">
    <location>
        <begin position="360"/>
        <end position="383"/>
    </location>
</feature>
<evidence type="ECO:0000256" key="8">
    <source>
        <dbReference type="ARBA" id="ARBA00022989"/>
    </source>
</evidence>
<dbReference type="PANTHER" id="PTHR42837">
    <property type="entry name" value="REGULATOR OF SIGMA-E PROTEASE RSEP"/>
    <property type="match status" value="1"/>
</dbReference>
<evidence type="ECO:0000256" key="6">
    <source>
        <dbReference type="ARBA" id="ARBA00022801"/>
    </source>
</evidence>
<keyword evidence="6" id="KW-0378">Hydrolase</keyword>
<dbReference type="CDD" id="cd06163">
    <property type="entry name" value="S2P-M50_PDZ_RseP-like"/>
    <property type="match status" value="1"/>
</dbReference>
<comment type="similarity">
    <text evidence="3">Belongs to the peptidase M50B family.</text>
</comment>
<evidence type="ECO:0000256" key="7">
    <source>
        <dbReference type="ARBA" id="ARBA00022833"/>
    </source>
</evidence>
<evidence type="ECO:0000256" key="5">
    <source>
        <dbReference type="ARBA" id="ARBA00022692"/>
    </source>
</evidence>
<organism evidence="14 15">
    <name type="scientific">Paraoerskovia marina</name>
    <dbReference type="NCBI Taxonomy" id="545619"/>
    <lineage>
        <taxon>Bacteria</taxon>
        <taxon>Bacillati</taxon>
        <taxon>Actinomycetota</taxon>
        <taxon>Actinomycetes</taxon>
        <taxon>Micrococcales</taxon>
        <taxon>Cellulomonadaceae</taxon>
        <taxon>Paraoerskovia</taxon>
    </lineage>
</organism>
<accession>A0A1H1U198</accession>
<dbReference type="STRING" id="545619.SAMN04489860_2047"/>
<evidence type="ECO:0000256" key="2">
    <source>
        <dbReference type="ARBA" id="ARBA00004141"/>
    </source>
</evidence>
<dbReference type="InterPro" id="IPR008915">
    <property type="entry name" value="Peptidase_M50"/>
</dbReference>
<dbReference type="Pfam" id="PF17820">
    <property type="entry name" value="PDZ_6"/>
    <property type="match status" value="1"/>
</dbReference>
<dbReference type="InterPro" id="IPR036034">
    <property type="entry name" value="PDZ_sf"/>
</dbReference>
<dbReference type="RefSeq" id="WP_083372437.1">
    <property type="nucleotide sequence ID" value="NZ_LT629776.1"/>
</dbReference>
<dbReference type="PANTHER" id="PTHR42837:SF2">
    <property type="entry name" value="MEMBRANE METALLOPROTEASE ARASP2, CHLOROPLASTIC-RELATED"/>
    <property type="match status" value="1"/>
</dbReference>
<keyword evidence="9 14" id="KW-0482">Metalloprotease</keyword>
<comment type="subcellular location">
    <subcellularLocation>
        <location evidence="2">Membrane</location>
        <topology evidence="2">Multi-pass membrane protein</topology>
    </subcellularLocation>
</comment>
<dbReference type="eggNOG" id="COG0750">
    <property type="taxonomic scope" value="Bacteria"/>
</dbReference>
<keyword evidence="8 11" id="KW-1133">Transmembrane helix</keyword>
<dbReference type="GO" id="GO:0006508">
    <property type="term" value="P:proteolysis"/>
    <property type="evidence" value="ECO:0007669"/>
    <property type="project" value="UniProtKB-KW"/>
</dbReference>
<gene>
    <name evidence="14" type="ORF">SAMN04489860_2047</name>
</gene>
<dbReference type="GO" id="GO:0004222">
    <property type="term" value="F:metalloendopeptidase activity"/>
    <property type="evidence" value="ECO:0007669"/>
    <property type="project" value="InterPro"/>
</dbReference>
<feature type="domain" description="PDZ" evidence="13">
    <location>
        <begin position="176"/>
        <end position="227"/>
    </location>
</feature>
<name>A0A1H1U198_9CELL</name>
<evidence type="ECO:0000256" key="3">
    <source>
        <dbReference type="ARBA" id="ARBA00007931"/>
    </source>
</evidence>
<keyword evidence="15" id="KW-1185">Reference proteome</keyword>
<evidence type="ECO:0000256" key="1">
    <source>
        <dbReference type="ARBA" id="ARBA00001947"/>
    </source>
</evidence>
<protein>
    <submittedName>
        <fullName evidence="14">RIP metalloprotease RseP</fullName>
    </submittedName>
</protein>
<sequence>MLATVVGILVVVVGLLLSIALHEVGHMVPAKRFGVRVSQYMVGFGPTLWSRRRGETEYGLKAIPLGGYVRMVGMFPPAPEGAKTSSSFFGQIVADARDASTEEIRPGEERRAFYNLSTPKKLVVMLGGPVMNLVIAAVLLLVVLVGIGVPTATTSVATVVPCVASGDATSGTAECTASDPESPAAAAGLRSGDTVVAFGGTDVESWDQLVGLIDDAAGEPTQVVVERDGAQFELTLTPSEIERPRYDEDGSVVLDADGEPVTDPGGYVGISSAVERQPVPVSEVGTALGDQISATAAVVVTLPAQVVDVARSAFGEQERATTSIMGPVGAGRIAVDVATADASVMDRVATMLLLLSSLNIALFVFNLIPLLPLDGGHVVNALYEGAKRQLARLRGLPRPGPADVARMMPVAYVMFVALVGMGLLLVYADVVDPVTLG</sequence>
<evidence type="ECO:0000256" key="10">
    <source>
        <dbReference type="ARBA" id="ARBA00023136"/>
    </source>
</evidence>
<evidence type="ECO:0000313" key="14">
    <source>
        <dbReference type="EMBL" id="SDS65679.1"/>
    </source>
</evidence>
<keyword evidence="10 11" id="KW-0472">Membrane</keyword>
<dbReference type="InterPro" id="IPR004387">
    <property type="entry name" value="Pept_M50_Zn"/>
</dbReference>
<feature type="transmembrane region" description="Helical" evidence="11">
    <location>
        <begin position="404"/>
        <end position="428"/>
    </location>
</feature>
<evidence type="ECO:0000256" key="4">
    <source>
        <dbReference type="ARBA" id="ARBA00022670"/>
    </source>
</evidence>
<evidence type="ECO:0000256" key="11">
    <source>
        <dbReference type="SAM" id="Phobius"/>
    </source>
</evidence>
<keyword evidence="4 14" id="KW-0645">Protease</keyword>
<evidence type="ECO:0000313" key="15">
    <source>
        <dbReference type="Proteomes" id="UP000185663"/>
    </source>
</evidence>
<dbReference type="InterPro" id="IPR041489">
    <property type="entry name" value="PDZ_6"/>
</dbReference>